<dbReference type="AlphaFoldDB" id="A0A8S9HP15"/>
<organism evidence="1 2">
    <name type="scientific">Brassica cretica</name>
    <name type="common">Mustard</name>
    <dbReference type="NCBI Taxonomy" id="69181"/>
    <lineage>
        <taxon>Eukaryota</taxon>
        <taxon>Viridiplantae</taxon>
        <taxon>Streptophyta</taxon>
        <taxon>Embryophyta</taxon>
        <taxon>Tracheophyta</taxon>
        <taxon>Spermatophyta</taxon>
        <taxon>Magnoliopsida</taxon>
        <taxon>eudicotyledons</taxon>
        <taxon>Gunneridae</taxon>
        <taxon>Pentapetalae</taxon>
        <taxon>rosids</taxon>
        <taxon>malvids</taxon>
        <taxon>Brassicales</taxon>
        <taxon>Brassicaceae</taxon>
        <taxon>Brassiceae</taxon>
        <taxon>Brassica</taxon>
    </lineage>
</organism>
<dbReference type="EMBL" id="QGKW02001940">
    <property type="protein sequence ID" value="KAF2558242.1"/>
    <property type="molecule type" value="Genomic_DNA"/>
</dbReference>
<comment type="caution">
    <text evidence="1">The sequence shown here is derived from an EMBL/GenBank/DDBJ whole genome shotgun (WGS) entry which is preliminary data.</text>
</comment>
<gene>
    <name evidence="1" type="ORF">F2Q68_00015495</name>
</gene>
<proteinExistence type="predicted"/>
<reference evidence="1" key="1">
    <citation type="submission" date="2019-12" db="EMBL/GenBank/DDBJ databases">
        <title>Genome sequencing and annotation of Brassica cretica.</title>
        <authorList>
            <person name="Studholme D.J."/>
            <person name="Sarris P.F."/>
        </authorList>
    </citation>
    <scope>NUCLEOTIDE SEQUENCE</scope>
    <source>
        <strain evidence="1">PFS-001/15</strain>
        <tissue evidence="1">Leaf</tissue>
    </source>
</reference>
<sequence>MYAPRSGWQIRLLLFQISLEDAPARFTGAFFGSRSPSSSCSCRWSGFNRPGELETPVVEGSGMRRLLRRLPGSLLQSLTLWKTSNEDLGHLEDFQEVFYEVFYEVLHSGRLPGSLLRSLRLWKISRTSSE</sequence>
<accession>A0A8S9HP15</accession>
<evidence type="ECO:0000313" key="2">
    <source>
        <dbReference type="Proteomes" id="UP000712281"/>
    </source>
</evidence>
<protein>
    <submittedName>
        <fullName evidence="1">Uncharacterized protein</fullName>
    </submittedName>
</protein>
<dbReference type="Proteomes" id="UP000712281">
    <property type="component" value="Unassembled WGS sequence"/>
</dbReference>
<evidence type="ECO:0000313" key="1">
    <source>
        <dbReference type="EMBL" id="KAF2558242.1"/>
    </source>
</evidence>
<name>A0A8S9HP15_BRACR</name>